<evidence type="ECO:0000313" key="1">
    <source>
        <dbReference type="EMBL" id="KAK9426630.1"/>
    </source>
</evidence>
<proteinExistence type="predicted"/>
<accession>A0ABR2VJK7</accession>
<dbReference type="Proteomes" id="UP001408356">
    <property type="component" value="Unassembled WGS sequence"/>
</dbReference>
<sequence>MSHYKAQYPAGVAVDPEIVRFLEEFYQISDTPGAHEDYVEQFTSDATFKLASKASKGHNEITTLRHGMWTAVSQRKHTVHKVFPFGGSRELMLYGDVEYELRAGGKATVEWGGRAELEKSTKDGKYRMKFYQVYLASNNPFWSPPSVTDSYKGYRCRKLKQITLGQHQGQATNIELY</sequence>
<gene>
    <name evidence="1" type="ORF">SUNI508_00157</name>
</gene>
<reference evidence="1 2" key="1">
    <citation type="journal article" date="2024" name="J. Plant Pathol.">
        <title>Sequence and assembly of the genome of Seiridium unicorne, isolate CBS 538.82, causal agent of cypress canker disease.</title>
        <authorList>
            <person name="Scali E."/>
            <person name="Rocca G.D."/>
            <person name="Danti R."/>
            <person name="Garbelotto M."/>
            <person name="Barberini S."/>
            <person name="Baroncelli R."/>
            <person name="Emiliani G."/>
        </authorList>
    </citation>
    <scope>NUCLEOTIDE SEQUENCE [LARGE SCALE GENOMIC DNA]</scope>
    <source>
        <strain evidence="1 2">BM-138-508</strain>
    </source>
</reference>
<dbReference type="PANTHER" id="PTHR39401:SF1">
    <property type="entry name" value="SNOAL-LIKE DOMAIN-CONTAINING PROTEIN"/>
    <property type="match status" value="1"/>
</dbReference>
<name>A0ABR2VJK7_9PEZI</name>
<dbReference type="PANTHER" id="PTHR39401">
    <property type="entry name" value="SNOAL-LIKE DOMAIN-CONTAINING PROTEIN"/>
    <property type="match status" value="1"/>
</dbReference>
<comment type="caution">
    <text evidence="1">The sequence shown here is derived from an EMBL/GenBank/DDBJ whole genome shotgun (WGS) entry which is preliminary data.</text>
</comment>
<dbReference type="SUPFAM" id="SSF54427">
    <property type="entry name" value="NTF2-like"/>
    <property type="match status" value="1"/>
</dbReference>
<dbReference type="InterPro" id="IPR032710">
    <property type="entry name" value="NTF2-like_dom_sf"/>
</dbReference>
<protein>
    <submittedName>
        <fullName evidence="1">SnoaL-like domain-containing protein</fullName>
    </submittedName>
</protein>
<dbReference type="EMBL" id="JARVKF010000001">
    <property type="protein sequence ID" value="KAK9426630.1"/>
    <property type="molecule type" value="Genomic_DNA"/>
</dbReference>
<keyword evidence="2" id="KW-1185">Reference proteome</keyword>
<organism evidence="1 2">
    <name type="scientific">Seiridium unicorne</name>
    <dbReference type="NCBI Taxonomy" id="138068"/>
    <lineage>
        <taxon>Eukaryota</taxon>
        <taxon>Fungi</taxon>
        <taxon>Dikarya</taxon>
        <taxon>Ascomycota</taxon>
        <taxon>Pezizomycotina</taxon>
        <taxon>Sordariomycetes</taxon>
        <taxon>Xylariomycetidae</taxon>
        <taxon>Amphisphaeriales</taxon>
        <taxon>Sporocadaceae</taxon>
        <taxon>Seiridium</taxon>
    </lineage>
</organism>
<evidence type="ECO:0000313" key="2">
    <source>
        <dbReference type="Proteomes" id="UP001408356"/>
    </source>
</evidence>